<keyword evidence="1" id="KW-1133">Transmembrane helix</keyword>
<evidence type="ECO:0000313" key="2">
    <source>
        <dbReference type="EMBL" id="OWJ78726.1"/>
    </source>
</evidence>
<evidence type="ECO:0000313" key="3">
    <source>
        <dbReference type="Proteomes" id="UP000196878"/>
    </source>
</evidence>
<feature type="transmembrane region" description="Helical" evidence="1">
    <location>
        <begin position="6"/>
        <end position="24"/>
    </location>
</feature>
<name>A0A212ACG8_9RHOB</name>
<gene>
    <name evidence="2" type="ORF">CDV49_06325</name>
</gene>
<keyword evidence="1" id="KW-0472">Membrane</keyword>
<reference evidence="2 3" key="1">
    <citation type="submission" date="2016-12" db="EMBL/GenBank/DDBJ databases">
        <title>Comparison of Traditional DNA-DNA Hybridization with In Silico Genomic Analysis.</title>
        <authorList>
            <person name="Nicholson A.C."/>
            <person name="Humrighouse B.W."/>
            <person name="Graziano J."/>
            <person name="Lasker B."/>
            <person name="Whitney A.M."/>
            <person name="Mcquiston J.R."/>
        </authorList>
    </citation>
    <scope>NUCLEOTIDE SEQUENCE [LARGE SCALE GENOMIC DNA]</scope>
    <source>
        <strain evidence="2 3">H2240</strain>
    </source>
</reference>
<dbReference type="Proteomes" id="UP000196878">
    <property type="component" value="Unassembled WGS sequence"/>
</dbReference>
<accession>A0A212ACG8</accession>
<dbReference type="OrthoDB" id="8478810at2"/>
<dbReference type="EMBL" id="NIPW01000010">
    <property type="protein sequence ID" value="OWJ78726.1"/>
    <property type="molecule type" value="Genomic_DNA"/>
</dbReference>
<keyword evidence="3" id="KW-1185">Reference proteome</keyword>
<organism evidence="2 3">
    <name type="scientific">Haematobacter genomosp. 1</name>
    <dbReference type="NCBI Taxonomy" id="366618"/>
    <lineage>
        <taxon>Bacteria</taxon>
        <taxon>Pseudomonadati</taxon>
        <taxon>Pseudomonadota</taxon>
        <taxon>Alphaproteobacteria</taxon>
        <taxon>Rhodobacterales</taxon>
        <taxon>Paracoccaceae</taxon>
        <taxon>Haematobacter</taxon>
    </lineage>
</organism>
<comment type="caution">
    <text evidence="2">The sequence shown here is derived from an EMBL/GenBank/DDBJ whole genome shotgun (WGS) entry which is preliminary data.</text>
</comment>
<feature type="transmembrane region" description="Helical" evidence="1">
    <location>
        <begin position="33"/>
        <end position="52"/>
    </location>
</feature>
<keyword evidence="1" id="KW-0812">Transmembrane</keyword>
<dbReference type="AlphaFoldDB" id="A0A212ACG8"/>
<protein>
    <submittedName>
        <fullName evidence="2">Uncharacterized protein</fullName>
    </submittedName>
</protein>
<sequence>MTIALPFVILLFGAWSLICIAYPLRPFRNRREALLGFVASILGFIFAAVSLMSHQTNPAPTAEQAAVSISDRAAPLPTAVEDRISVETNSLPERLALCEMVSENSAETRLISEAHDLLLAPSADADPVLNERASGLLDKQISRRVIESQPVSVLCEKDGWALVRTMNESADTSSVGWVPNGALAFPQPNTTTVRSIVMKEVPWTAQTKKYRDKILLILNSIARDNPYCRSLDPATLEVSERGTREDPVFFVTCEGGDIPFNIWFRPSDAGGWFGPSPPIERSAAISACEQGARASATHPSTVSFSRFIDVTWTTWNSGRARLASTFTAKNSFNLELKYQISCLFEGNRLLDIQVSEAG</sequence>
<dbReference type="RefSeq" id="WP_088214726.1">
    <property type="nucleotide sequence ID" value="NZ_NIPW01000010.1"/>
</dbReference>
<proteinExistence type="predicted"/>
<evidence type="ECO:0000256" key="1">
    <source>
        <dbReference type="SAM" id="Phobius"/>
    </source>
</evidence>